<dbReference type="GeneID" id="90038435"/>
<organism evidence="6 7">
    <name type="scientific">Myxozyma melibiosi</name>
    <dbReference type="NCBI Taxonomy" id="54550"/>
    <lineage>
        <taxon>Eukaryota</taxon>
        <taxon>Fungi</taxon>
        <taxon>Dikarya</taxon>
        <taxon>Ascomycota</taxon>
        <taxon>Saccharomycotina</taxon>
        <taxon>Lipomycetes</taxon>
        <taxon>Lipomycetales</taxon>
        <taxon>Lipomycetaceae</taxon>
        <taxon>Myxozyma</taxon>
    </lineage>
</organism>
<evidence type="ECO:0000256" key="3">
    <source>
        <dbReference type="SAM" id="MobiDB-lite"/>
    </source>
</evidence>
<feature type="compositionally biased region" description="Low complexity" evidence="3">
    <location>
        <begin position="29"/>
        <end position="49"/>
    </location>
</feature>
<accession>A0ABR1F4Z7</accession>
<reference evidence="6 7" key="1">
    <citation type="submission" date="2024-03" db="EMBL/GenBank/DDBJ databases">
        <title>Genome-scale model development and genomic sequencing of the oleaginous clade Lipomyces.</title>
        <authorList>
            <consortium name="Lawrence Berkeley National Laboratory"/>
            <person name="Czajka J.J."/>
            <person name="Han Y."/>
            <person name="Kim J."/>
            <person name="Mondo S.J."/>
            <person name="Hofstad B.A."/>
            <person name="Robles A."/>
            <person name="Haridas S."/>
            <person name="Riley R."/>
            <person name="LaButti K."/>
            <person name="Pangilinan J."/>
            <person name="Andreopoulos W."/>
            <person name="Lipzen A."/>
            <person name="Yan J."/>
            <person name="Wang M."/>
            <person name="Ng V."/>
            <person name="Grigoriev I.V."/>
            <person name="Spatafora J.W."/>
            <person name="Magnuson J.K."/>
            <person name="Baker S.E."/>
            <person name="Pomraning K.R."/>
        </authorList>
    </citation>
    <scope>NUCLEOTIDE SEQUENCE [LARGE SCALE GENOMIC DNA]</scope>
    <source>
        <strain evidence="6 7">Phaff 52-87</strain>
    </source>
</reference>
<dbReference type="Pfam" id="PF01018">
    <property type="entry name" value="GTP1_OBG"/>
    <property type="match status" value="2"/>
</dbReference>
<evidence type="ECO:0008006" key="8">
    <source>
        <dbReference type="Google" id="ProtNLM"/>
    </source>
</evidence>
<evidence type="ECO:0000256" key="1">
    <source>
        <dbReference type="ARBA" id="ARBA00022741"/>
    </source>
</evidence>
<name>A0ABR1F4Z7_9ASCO</name>
<keyword evidence="7" id="KW-1185">Reference proteome</keyword>
<evidence type="ECO:0000256" key="2">
    <source>
        <dbReference type="ARBA" id="ARBA00023134"/>
    </source>
</evidence>
<dbReference type="RefSeq" id="XP_064767933.1">
    <property type="nucleotide sequence ID" value="XM_064912923.1"/>
</dbReference>
<dbReference type="Pfam" id="PF01926">
    <property type="entry name" value="MMR_HSR1"/>
    <property type="match status" value="1"/>
</dbReference>
<dbReference type="InterPro" id="IPR036726">
    <property type="entry name" value="GTP1_OBG_dom_sf"/>
</dbReference>
<dbReference type="PROSITE" id="PS51883">
    <property type="entry name" value="OBG"/>
    <property type="match status" value="1"/>
</dbReference>
<evidence type="ECO:0000313" key="7">
    <source>
        <dbReference type="Proteomes" id="UP001498771"/>
    </source>
</evidence>
<protein>
    <recommendedName>
        <fullName evidence="8">GTPase</fullName>
    </recommendedName>
</protein>
<proteinExistence type="predicted"/>
<evidence type="ECO:0000313" key="6">
    <source>
        <dbReference type="EMBL" id="KAK7204900.1"/>
    </source>
</evidence>
<dbReference type="PANTHER" id="PTHR11702">
    <property type="entry name" value="DEVELOPMENTALLY REGULATED GTP-BINDING PROTEIN-RELATED"/>
    <property type="match status" value="1"/>
</dbReference>
<dbReference type="Gene3D" id="3.40.50.300">
    <property type="entry name" value="P-loop containing nucleotide triphosphate hydrolases"/>
    <property type="match status" value="1"/>
</dbReference>
<dbReference type="SUPFAM" id="SSF52540">
    <property type="entry name" value="P-loop containing nucleoside triphosphate hydrolases"/>
    <property type="match status" value="1"/>
</dbReference>
<feature type="compositionally biased region" description="Basic and acidic residues" evidence="3">
    <location>
        <begin position="50"/>
        <end position="59"/>
    </location>
</feature>
<dbReference type="InterPro" id="IPR006169">
    <property type="entry name" value="GTP1_OBG_dom"/>
</dbReference>
<dbReference type="PRINTS" id="PR00326">
    <property type="entry name" value="GTP1OBG"/>
</dbReference>
<dbReference type="SUPFAM" id="SSF82051">
    <property type="entry name" value="Obg GTP-binding protein N-terminal domain"/>
    <property type="match status" value="1"/>
</dbReference>
<dbReference type="EMBL" id="JBBJBU010000007">
    <property type="protein sequence ID" value="KAK7204900.1"/>
    <property type="molecule type" value="Genomic_DNA"/>
</dbReference>
<evidence type="ECO:0000259" key="5">
    <source>
        <dbReference type="PROSITE" id="PS51883"/>
    </source>
</evidence>
<dbReference type="CDD" id="cd01898">
    <property type="entry name" value="Obg"/>
    <property type="match status" value="1"/>
</dbReference>
<gene>
    <name evidence="6" type="ORF">BZA70DRAFT_280276</name>
</gene>
<dbReference type="Proteomes" id="UP001498771">
    <property type="component" value="Unassembled WGS sequence"/>
</dbReference>
<feature type="region of interest" description="Disordered" evidence="3">
    <location>
        <begin position="29"/>
        <end position="68"/>
    </location>
</feature>
<dbReference type="InterPro" id="IPR027417">
    <property type="entry name" value="P-loop_NTPase"/>
</dbReference>
<evidence type="ECO:0000259" key="4">
    <source>
        <dbReference type="PROSITE" id="PS51710"/>
    </source>
</evidence>
<dbReference type="PANTHER" id="PTHR11702:SF31">
    <property type="entry name" value="MITOCHONDRIAL RIBOSOME-ASSOCIATED GTPASE 2"/>
    <property type="match status" value="1"/>
</dbReference>
<keyword evidence="2" id="KW-0342">GTP-binding</keyword>
<feature type="domain" description="Obg" evidence="5">
    <location>
        <begin position="154"/>
        <end position="364"/>
    </location>
</feature>
<dbReference type="InterPro" id="IPR031167">
    <property type="entry name" value="G_OBG"/>
</dbReference>
<dbReference type="InterPro" id="IPR006073">
    <property type="entry name" value="GTP-bd"/>
</dbReference>
<sequence>MQLLFRSAFCLSRRLCLERSTRAFATSSSLFNSSDNSSDSNSNGNSSDDNPTHSEEDRSSLPNDAPRLPSFSHLIGDNDIDFTSYPYEHTSNQSTDVPAKLSDVIQELPDNELFSHTLHLTHLPTSTAVAAASQSKVPAIRSRVKRRPIRRSVSQFTDVMVIKLASGAGGNGNVTFFRDAGHAKGPPDGGDGGDGGSIYVQAVEGDSSLHKLQKRIIAENGESGRPSQMDGRNGKDIIIRVPVGTYITLVPGTQLTRENPPPGQGWIHSTGFKEFNEERDFFKALRKRKVLDDKIQTRKEEIQDAFPNAGIDLTKPGHPVLLLKGGRGGLGNRHFHTADIRNPRFATQGRAGLKGIFRFELKLLADLGLVGLPNAGKSTLLRAISRARPRIGHWEFTTLSPSVGTISLDIATADDSFSVADIPGIIAGANLNRGMGVDFLRHIERTKGLVFVVGLDGENPADDLRVLINELGPERLNGKKKLVVATKADLPRTQQKYIQLVKYAESLGWKALPVSAIRKAADIEIMIRQMAALAGVLNQ</sequence>
<feature type="domain" description="OBG-type G" evidence="4">
    <location>
        <begin position="365"/>
        <end position="539"/>
    </location>
</feature>
<comment type="caution">
    <text evidence="6">The sequence shown here is derived from an EMBL/GenBank/DDBJ whole genome shotgun (WGS) entry which is preliminary data.</text>
</comment>
<keyword evidence="1" id="KW-0547">Nucleotide-binding</keyword>
<dbReference type="PROSITE" id="PS51710">
    <property type="entry name" value="G_OBG"/>
    <property type="match status" value="1"/>
</dbReference>
<dbReference type="Gene3D" id="2.70.210.12">
    <property type="entry name" value="GTP1/OBG domain"/>
    <property type="match status" value="1"/>
</dbReference>
<dbReference type="InterPro" id="IPR045086">
    <property type="entry name" value="OBG_GTPase"/>
</dbReference>